<gene>
    <name evidence="8" type="ORF">LCGC14_1047810</name>
</gene>
<dbReference type="Gene3D" id="3.40.50.10610">
    <property type="entry name" value="ABC-type transport auxiliary lipoprotein component"/>
    <property type="match status" value="1"/>
</dbReference>
<dbReference type="Pfam" id="PF13181">
    <property type="entry name" value="TPR_8"/>
    <property type="match status" value="3"/>
</dbReference>
<dbReference type="InterPro" id="IPR000719">
    <property type="entry name" value="Prot_kinase_dom"/>
</dbReference>
<protein>
    <recommendedName>
        <fullName evidence="7">Protein kinase domain-containing protein</fullName>
    </recommendedName>
</protein>
<dbReference type="PROSITE" id="PS50005">
    <property type="entry name" value="TPR"/>
    <property type="match status" value="5"/>
</dbReference>
<keyword evidence="6" id="KW-0472">Membrane</keyword>
<evidence type="ECO:0000256" key="2">
    <source>
        <dbReference type="ARBA" id="ARBA00022679"/>
    </source>
</evidence>
<dbReference type="SMART" id="SM00671">
    <property type="entry name" value="SEL1"/>
    <property type="match status" value="3"/>
</dbReference>
<evidence type="ECO:0000256" key="1">
    <source>
        <dbReference type="ARBA" id="ARBA00022527"/>
    </source>
</evidence>
<evidence type="ECO:0000256" key="5">
    <source>
        <dbReference type="ARBA" id="ARBA00022840"/>
    </source>
</evidence>
<dbReference type="AlphaFoldDB" id="A0A0F9QVY1"/>
<evidence type="ECO:0000256" key="6">
    <source>
        <dbReference type="SAM" id="Phobius"/>
    </source>
</evidence>
<keyword evidence="1" id="KW-0723">Serine/threonine-protein kinase</keyword>
<dbReference type="InterPro" id="IPR011990">
    <property type="entry name" value="TPR-like_helical_dom_sf"/>
</dbReference>
<dbReference type="Gene3D" id="1.10.510.10">
    <property type="entry name" value="Transferase(Phosphotransferase) domain 1"/>
    <property type="match status" value="1"/>
</dbReference>
<dbReference type="InterPro" id="IPR019734">
    <property type="entry name" value="TPR_rpt"/>
</dbReference>
<dbReference type="NCBIfam" id="NF047558">
    <property type="entry name" value="TPR_END_plus"/>
    <property type="match status" value="1"/>
</dbReference>
<dbReference type="PROSITE" id="PS00108">
    <property type="entry name" value="PROTEIN_KINASE_ST"/>
    <property type="match status" value="1"/>
</dbReference>
<dbReference type="Gene3D" id="3.30.200.20">
    <property type="entry name" value="Phosphorylase Kinase, domain 1"/>
    <property type="match status" value="1"/>
</dbReference>
<dbReference type="GO" id="GO:0004674">
    <property type="term" value="F:protein serine/threonine kinase activity"/>
    <property type="evidence" value="ECO:0007669"/>
    <property type="project" value="UniProtKB-KW"/>
</dbReference>
<organism evidence="8">
    <name type="scientific">marine sediment metagenome</name>
    <dbReference type="NCBI Taxonomy" id="412755"/>
    <lineage>
        <taxon>unclassified sequences</taxon>
        <taxon>metagenomes</taxon>
        <taxon>ecological metagenomes</taxon>
    </lineage>
</organism>
<dbReference type="InterPro" id="IPR006597">
    <property type="entry name" value="Sel1-like"/>
</dbReference>
<keyword evidence="3" id="KW-0547">Nucleotide-binding</keyword>
<dbReference type="InterPro" id="IPR017441">
    <property type="entry name" value="Protein_kinase_ATP_BS"/>
</dbReference>
<keyword evidence="6" id="KW-1133">Transmembrane helix</keyword>
<name>A0A0F9QVY1_9ZZZZ</name>
<keyword evidence="6" id="KW-0812">Transmembrane</keyword>
<dbReference type="CDD" id="cd14014">
    <property type="entry name" value="STKc_PknB_like"/>
    <property type="match status" value="1"/>
</dbReference>
<feature type="domain" description="Protein kinase" evidence="7">
    <location>
        <begin position="55"/>
        <end position="312"/>
    </location>
</feature>
<dbReference type="Pfam" id="PF13414">
    <property type="entry name" value="TPR_11"/>
    <property type="match status" value="1"/>
</dbReference>
<dbReference type="Gene3D" id="1.25.40.10">
    <property type="entry name" value="Tetratricopeptide repeat domain"/>
    <property type="match status" value="2"/>
</dbReference>
<evidence type="ECO:0000313" key="8">
    <source>
        <dbReference type="EMBL" id="KKN09318.1"/>
    </source>
</evidence>
<accession>A0A0F9QVY1</accession>
<dbReference type="PANTHER" id="PTHR43289:SF6">
    <property type="entry name" value="SERINE_THREONINE-PROTEIN KINASE NEKL-3"/>
    <property type="match status" value="1"/>
</dbReference>
<evidence type="ECO:0000259" key="7">
    <source>
        <dbReference type="PROSITE" id="PS50011"/>
    </source>
</evidence>
<dbReference type="FunFam" id="1.10.510.10:FF:000021">
    <property type="entry name" value="Serine/threonine protein kinase"/>
    <property type="match status" value="1"/>
</dbReference>
<dbReference type="InterPro" id="IPR008271">
    <property type="entry name" value="Ser/Thr_kinase_AS"/>
</dbReference>
<dbReference type="PROSITE" id="PS50293">
    <property type="entry name" value="TPR_REGION"/>
    <property type="match status" value="1"/>
</dbReference>
<keyword evidence="4" id="KW-0418">Kinase</keyword>
<dbReference type="Pfam" id="PF00069">
    <property type="entry name" value="Pkinase"/>
    <property type="match status" value="1"/>
</dbReference>
<dbReference type="GO" id="GO:0005524">
    <property type="term" value="F:ATP binding"/>
    <property type="evidence" value="ECO:0007669"/>
    <property type="project" value="UniProtKB-KW"/>
</dbReference>
<dbReference type="PANTHER" id="PTHR43289">
    <property type="entry name" value="MITOGEN-ACTIVATED PROTEIN KINASE KINASE KINASE 20-RELATED"/>
    <property type="match status" value="1"/>
</dbReference>
<dbReference type="PROSITE" id="PS00107">
    <property type="entry name" value="PROTEIN_KINASE_ATP"/>
    <property type="match status" value="1"/>
</dbReference>
<keyword evidence="5" id="KW-0067">ATP-binding</keyword>
<dbReference type="PROSITE" id="PS50011">
    <property type="entry name" value="PROTEIN_KINASE_DOM"/>
    <property type="match status" value="1"/>
</dbReference>
<dbReference type="SMART" id="SM00220">
    <property type="entry name" value="S_TKc"/>
    <property type="match status" value="1"/>
</dbReference>
<dbReference type="InterPro" id="IPR011009">
    <property type="entry name" value="Kinase-like_dom_sf"/>
</dbReference>
<dbReference type="Pfam" id="PF00515">
    <property type="entry name" value="TPR_1"/>
    <property type="match status" value="1"/>
</dbReference>
<evidence type="ECO:0000256" key="4">
    <source>
        <dbReference type="ARBA" id="ARBA00022777"/>
    </source>
</evidence>
<proteinExistence type="predicted"/>
<sequence length="886" mass="100894">MKCPKCNFENPADTKFCGECAAPLPSSEEISAPLTETLETPKEELTTGSTFAGRYQIIEELGKGGMGKVYKAQDTDLKEKVAIKLLRPEIAADKKTIERFKNELKFARKIRHQNVCQMYDLNKEKGAHYITMEYVDGKDLKSMIRMMGQLSSGKTIFIAKQICDGLAEAHRLGVVHRDLKPQNIMVDEEGNARIMDFGIARSLKTKGITAAGVMIGTPEYMSPEQVEGKEVDERSDIYSLGVILYEMVTGRVPFEGDTPFTIGVKHKSEKPQDPKELNTQLPEDLNLVILRCLEKDKEKRYQSAGEVRAELTRIEKGIPTSEIEIPKKKPLTSKEITVSFSLKKLFIPALVVVALIIAAVVIWQILSPKQIASLEPAKPSIAVLPFVDLSPQKDQEYFCDGMTDEIITKLSRFKGWKVIPRTSMMRYKNTDKDIKEIGQELDVVTILEGSVRKEKDDIRVNAKLIRIKDSISLWSNSYEKKLESVFAIQSDVAGKIANALQVELSPEEKERLAKKPTENLTAYDYYLRGRQYYVRYRKQDNERAIGLFKKALEFDPDFALAYSGLGDSYGQRTLKFGFPNTWLEASIEASERAIALNSDLSEAYKALGLAYFGKGWSRKSIKANQKAIELNPNNVQATGNMGWTYLWMGEFEKAMPWFKKTLALDPTLPYSYYQMGTVYRYLDDYAKAEQWLNKALDLQPDFPEAISGLIMCYLAQGEHQQAVEQSQKLLAMAPDGFRALNIAGFVELFSGNYEQAQQYYQKSIEIRSIMENLTNLGYVYWKKGQRDEARKLFSQSLVLCQKQLEQGSEFSAAPYYIAAVHAIQGNKEEAYKWLKKAIDSGWRNFRLGSRNPLLENLREDEQFKQMMAQVKEMVDKMRRKIEEKDY</sequence>
<feature type="transmembrane region" description="Helical" evidence="6">
    <location>
        <begin position="345"/>
        <end position="366"/>
    </location>
</feature>
<evidence type="ECO:0000256" key="3">
    <source>
        <dbReference type="ARBA" id="ARBA00022741"/>
    </source>
</evidence>
<dbReference type="Pfam" id="PF13374">
    <property type="entry name" value="TPR_10"/>
    <property type="match status" value="1"/>
</dbReference>
<dbReference type="EMBL" id="LAZR01004361">
    <property type="protein sequence ID" value="KKN09318.1"/>
    <property type="molecule type" value="Genomic_DNA"/>
</dbReference>
<dbReference type="SMART" id="SM00028">
    <property type="entry name" value="TPR"/>
    <property type="match status" value="8"/>
</dbReference>
<keyword evidence="2" id="KW-0808">Transferase</keyword>
<comment type="caution">
    <text evidence="8">The sequence shown here is derived from an EMBL/GenBank/DDBJ whole genome shotgun (WGS) entry which is preliminary data.</text>
</comment>
<dbReference type="SUPFAM" id="SSF56112">
    <property type="entry name" value="Protein kinase-like (PK-like)"/>
    <property type="match status" value="1"/>
</dbReference>
<dbReference type="SUPFAM" id="SSF48452">
    <property type="entry name" value="TPR-like"/>
    <property type="match status" value="2"/>
</dbReference>
<reference evidence="8" key="1">
    <citation type="journal article" date="2015" name="Nature">
        <title>Complex archaea that bridge the gap between prokaryotes and eukaryotes.</title>
        <authorList>
            <person name="Spang A."/>
            <person name="Saw J.H."/>
            <person name="Jorgensen S.L."/>
            <person name="Zaremba-Niedzwiedzka K."/>
            <person name="Martijn J."/>
            <person name="Lind A.E."/>
            <person name="van Eijk R."/>
            <person name="Schleper C."/>
            <person name="Guy L."/>
            <person name="Ettema T.J."/>
        </authorList>
    </citation>
    <scope>NUCLEOTIDE SEQUENCE</scope>
</reference>